<keyword evidence="4 5" id="KW-0574">Periplasm</keyword>
<comment type="similarity">
    <text evidence="2 5">Belongs to the TolB family.</text>
</comment>
<dbReference type="SUPFAM" id="SSF52964">
    <property type="entry name" value="TolB, N-terminal domain"/>
    <property type="match status" value="1"/>
</dbReference>
<comment type="subunit">
    <text evidence="5">The Tol-Pal system is composed of five core proteins: the inner membrane proteins TolA, TolQ and TolR, the periplasmic protein TolB and the outer membrane protein Pal. They form a network linking the inner and outer membranes and the peptidoglycan layer.</text>
</comment>
<evidence type="ECO:0000313" key="8">
    <source>
        <dbReference type="Proteomes" id="UP001165678"/>
    </source>
</evidence>
<evidence type="ECO:0000259" key="6">
    <source>
        <dbReference type="Pfam" id="PF04052"/>
    </source>
</evidence>
<evidence type="ECO:0000256" key="1">
    <source>
        <dbReference type="ARBA" id="ARBA00004418"/>
    </source>
</evidence>
<dbReference type="GO" id="GO:0051301">
    <property type="term" value="P:cell division"/>
    <property type="evidence" value="ECO:0007669"/>
    <property type="project" value="UniProtKB-UniRule"/>
</dbReference>
<proteinExistence type="inferred from homology"/>
<feature type="chain" id="PRO_5041499346" description="Tol-Pal system protein TolB" evidence="5">
    <location>
        <begin position="24"/>
        <end position="432"/>
    </location>
</feature>
<dbReference type="PANTHER" id="PTHR36842:SF1">
    <property type="entry name" value="PROTEIN TOLB"/>
    <property type="match status" value="1"/>
</dbReference>
<evidence type="ECO:0000256" key="2">
    <source>
        <dbReference type="ARBA" id="ARBA00009820"/>
    </source>
</evidence>
<comment type="function">
    <text evidence="5">Part of the Tol-Pal system, which plays a role in outer membrane invagination during cell division and is important for maintaining outer membrane integrity.</text>
</comment>
<gene>
    <name evidence="5 7" type="primary">tolB</name>
    <name evidence="7" type="ORF">OQ287_03930</name>
</gene>
<evidence type="ECO:0000256" key="5">
    <source>
        <dbReference type="HAMAP-Rule" id="MF_00671"/>
    </source>
</evidence>
<evidence type="ECO:0000256" key="4">
    <source>
        <dbReference type="ARBA" id="ARBA00022764"/>
    </source>
</evidence>
<dbReference type="InterPro" id="IPR011659">
    <property type="entry name" value="WD40"/>
</dbReference>
<dbReference type="Pfam" id="PF04052">
    <property type="entry name" value="TolB_N"/>
    <property type="match status" value="1"/>
</dbReference>
<dbReference type="HAMAP" id="MF_00671">
    <property type="entry name" value="TolB"/>
    <property type="match status" value="1"/>
</dbReference>
<protein>
    <recommendedName>
        <fullName evidence="5">Tol-Pal system protein TolB</fullName>
    </recommendedName>
</protein>
<dbReference type="Proteomes" id="UP001165678">
    <property type="component" value="Unassembled WGS sequence"/>
</dbReference>
<dbReference type="InterPro" id="IPR011042">
    <property type="entry name" value="6-blade_b-propeller_TolB-like"/>
</dbReference>
<dbReference type="GO" id="GO:0042597">
    <property type="term" value="C:periplasmic space"/>
    <property type="evidence" value="ECO:0007669"/>
    <property type="project" value="UniProtKB-SubCell"/>
</dbReference>
<keyword evidence="8" id="KW-1185">Reference proteome</keyword>
<dbReference type="SUPFAM" id="SSF69304">
    <property type="entry name" value="Tricorn protease N-terminal domain"/>
    <property type="match status" value="1"/>
</dbReference>
<dbReference type="PANTHER" id="PTHR36842">
    <property type="entry name" value="PROTEIN TOLB HOMOLOG"/>
    <property type="match status" value="1"/>
</dbReference>
<evidence type="ECO:0000256" key="3">
    <source>
        <dbReference type="ARBA" id="ARBA00022729"/>
    </source>
</evidence>
<accession>A0AA41ZFT5</accession>
<comment type="caution">
    <text evidence="7">The sequence shown here is derived from an EMBL/GenBank/DDBJ whole genome shotgun (WGS) entry which is preliminary data.</text>
</comment>
<organism evidence="7 8">
    <name type="scientific">Larsenimonas rhizosphaerae</name>
    <dbReference type="NCBI Taxonomy" id="2944682"/>
    <lineage>
        <taxon>Bacteria</taxon>
        <taxon>Pseudomonadati</taxon>
        <taxon>Pseudomonadota</taxon>
        <taxon>Gammaproteobacteria</taxon>
        <taxon>Oceanospirillales</taxon>
        <taxon>Halomonadaceae</taxon>
        <taxon>Larsenimonas</taxon>
    </lineage>
</organism>
<keyword evidence="5" id="KW-0131">Cell cycle</keyword>
<dbReference type="AlphaFoldDB" id="A0AA41ZFT5"/>
<sequence length="432" mass="46942" precursor="true">MKRMFNALAVMTCLLLMSRAALAANDLTIEITKGNAQAIPIAVVPFKTDGASPSVDMAQVVADDLEHSGRFDPLARQDLIALPGSGDAINYSDWKMVNANYVVVGRIEPQNGGYKVSYELHDVLGQTRLLGQFVSASQNQLRASAHYISDQIYKKITDVRGAFSTRIAYVSATGADKNMHFTLNVADYDGYNSRQILSSSEPILSPAWSPDGQKIAYVSFEGGRPAIYVQQLASGKRVKLTSFKGINGAPAWSPDGKRLAMSLSKDGHPEIYIMDLATRGLTRITNSSAINTEPSWSPDGRKLLFTSDRSGAPQLYEYTFGGGSATRLTFTGNYNAGGHYSPDGKRVFMVTRDNGGYRIARQDLDTGRVTILTKTHWDEAPTIAPNGTMVEYATQRGTQGVLGLVSDDGKAEFVIPSTKGNVREPAWSPYTN</sequence>
<dbReference type="NCBIfam" id="TIGR02800">
    <property type="entry name" value="propeller_TolB"/>
    <property type="match status" value="1"/>
</dbReference>
<dbReference type="InterPro" id="IPR014167">
    <property type="entry name" value="Tol-Pal_TolB"/>
</dbReference>
<dbReference type="InterPro" id="IPR007195">
    <property type="entry name" value="TolB_N"/>
</dbReference>
<dbReference type="Gene3D" id="3.40.50.10070">
    <property type="entry name" value="TolB, N-terminal domain"/>
    <property type="match status" value="1"/>
</dbReference>
<dbReference type="Pfam" id="PF07676">
    <property type="entry name" value="PD40"/>
    <property type="match status" value="4"/>
</dbReference>
<reference evidence="7" key="1">
    <citation type="submission" date="2022-11" db="EMBL/GenBank/DDBJ databases">
        <title>Larsenimonas rhizosphaerae sp. nov., isolated from a tidal mudflat.</title>
        <authorList>
            <person name="Lee S.D."/>
            <person name="Kim I.S."/>
        </authorList>
    </citation>
    <scope>NUCLEOTIDE SEQUENCE</scope>
    <source>
        <strain evidence="7">GH2-1</strain>
    </source>
</reference>
<name>A0AA41ZFT5_9GAMM</name>
<dbReference type="GO" id="GO:0017038">
    <property type="term" value="P:protein import"/>
    <property type="evidence" value="ECO:0007669"/>
    <property type="project" value="InterPro"/>
</dbReference>
<keyword evidence="5" id="KW-0132">Cell division</keyword>
<feature type="signal peptide" evidence="5">
    <location>
        <begin position="1"/>
        <end position="23"/>
    </location>
</feature>
<dbReference type="EMBL" id="JAPIVE010000001">
    <property type="protein sequence ID" value="MCX2523379.1"/>
    <property type="molecule type" value="Genomic_DNA"/>
</dbReference>
<evidence type="ECO:0000313" key="7">
    <source>
        <dbReference type="EMBL" id="MCX2523379.1"/>
    </source>
</evidence>
<comment type="subcellular location">
    <subcellularLocation>
        <location evidence="1 5">Periplasm</location>
    </subcellularLocation>
</comment>
<feature type="domain" description="TolB N-terminal" evidence="6">
    <location>
        <begin position="27"/>
        <end position="128"/>
    </location>
</feature>
<dbReference type="Gene3D" id="2.120.10.30">
    <property type="entry name" value="TolB, C-terminal domain"/>
    <property type="match status" value="1"/>
</dbReference>
<keyword evidence="3 5" id="KW-0732">Signal</keyword>